<keyword evidence="1" id="KW-0732">Signal</keyword>
<accession>A0A914DEN5</accession>
<organism evidence="2 3">
    <name type="scientific">Acrobeloides nanus</name>
    <dbReference type="NCBI Taxonomy" id="290746"/>
    <lineage>
        <taxon>Eukaryota</taxon>
        <taxon>Metazoa</taxon>
        <taxon>Ecdysozoa</taxon>
        <taxon>Nematoda</taxon>
        <taxon>Chromadorea</taxon>
        <taxon>Rhabditida</taxon>
        <taxon>Tylenchina</taxon>
        <taxon>Cephalobomorpha</taxon>
        <taxon>Cephaloboidea</taxon>
        <taxon>Cephalobidae</taxon>
        <taxon>Acrobeloides</taxon>
    </lineage>
</organism>
<feature type="signal peptide" evidence="1">
    <location>
        <begin position="1"/>
        <end position="18"/>
    </location>
</feature>
<evidence type="ECO:0000256" key="1">
    <source>
        <dbReference type="SAM" id="SignalP"/>
    </source>
</evidence>
<name>A0A914DEN5_9BILA</name>
<proteinExistence type="predicted"/>
<evidence type="ECO:0000313" key="3">
    <source>
        <dbReference type="WBParaSite" id="ACRNAN_scaffold2329.g29097.t1"/>
    </source>
</evidence>
<reference evidence="3" key="1">
    <citation type="submission" date="2022-11" db="UniProtKB">
        <authorList>
            <consortium name="WormBaseParasite"/>
        </authorList>
    </citation>
    <scope>IDENTIFICATION</scope>
</reference>
<sequence>MKVLFFAGLILVLSICQAQVTPGRLEAIPSDGNFITQPPPTSSLDGTMCVFDQWCRVEERCCPANTGRFRCCPAQSQCSADGLSCFVVVTNNGTTSF</sequence>
<feature type="chain" id="PRO_5038008671" evidence="1">
    <location>
        <begin position="19"/>
        <end position="97"/>
    </location>
</feature>
<dbReference type="Proteomes" id="UP000887540">
    <property type="component" value="Unplaced"/>
</dbReference>
<dbReference type="AlphaFoldDB" id="A0A914DEN5"/>
<evidence type="ECO:0000313" key="2">
    <source>
        <dbReference type="Proteomes" id="UP000887540"/>
    </source>
</evidence>
<dbReference type="WBParaSite" id="ACRNAN_scaffold2329.g29097.t1">
    <property type="protein sequence ID" value="ACRNAN_scaffold2329.g29097.t1"/>
    <property type="gene ID" value="ACRNAN_scaffold2329.g29097"/>
</dbReference>
<keyword evidence="2" id="KW-1185">Reference proteome</keyword>
<protein>
    <submittedName>
        <fullName evidence="3">Uncharacterized protein</fullName>
    </submittedName>
</protein>